<dbReference type="Pfam" id="PF00126">
    <property type="entry name" value="HTH_1"/>
    <property type="match status" value="1"/>
</dbReference>
<dbReference type="FunFam" id="1.10.10.10:FF:000001">
    <property type="entry name" value="LysR family transcriptional regulator"/>
    <property type="match status" value="1"/>
</dbReference>
<dbReference type="SUPFAM" id="SSF46785">
    <property type="entry name" value="Winged helix' DNA-binding domain"/>
    <property type="match status" value="1"/>
</dbReference>
<evidence type="ECO:0000259" key="5">
    <source>
        <dbReference type="PROSITE" id="PS50931"/>
    </source>
</evidence>
<evidence type="ECO:0000313" key="7">
    <source>
        <dbReference type="Proteomes" id="UP000254000"/>
    </source>
</evidence>
<dbReference type="AlphaFoldDB" id="A0A369M6X5"/>
<dbReference type="PANTHER" id="PTHR30346">
    <property type="entry name" value="TRANSCRIPTIONAL DUAL REGULATOR HCAR-RELATED"/>
    <property type="match status" value="1"/>
</dbReference>
<name>A0A369M6X5_9ACTN</name>
<dbReference type="RefSeq" id="WP_114568185.1">
    <property type="nucleotide sequence ID" value="NZ_CABMMS010000001.1"/>
</dbReference>
<evidence type="ECO:0000256" key="2">
    <source>
        <dbReference type="ARBA" id="ARBA00023015"/>
    </source>
</evidence>
<keyword evidence="7" id="KW-1185">Reference proteome</keyword>
<reference evidence="6 7" key="1">
    <citation type="journal article" date="2018" name="Elife">
        <title>Discovery and characterization of a prevalent human gut bacterial enzyme sufficient for the inactivation of a family of plant toxins.</title>
        <authorList>
            <person name="Koppel N."/>
            <person name="Bisanz J.E."/>
            <person name="Pandelia M.E."/>
            <person name="Turnbaugh P.J."/>
            <person name="Balskus E.P."/>
        </authorList>
    </citation>
    <scope>NUCLEOTIDE SEQUENCE [LARGE SCALE GENOMIC DNA]</scope>
    <source>
        <strain evidence="6 7">3C</strain>
    </source>
</reference>
<dbReference type="GO" id="GO:0003700">
    <property type="term" value="F:DNA-binding transcription factor activity"/>
    <property type="evidence" value="ECO:0007669"/>
    <property type="project" value="InterPro"/>
</dbReference>
<dbReference type="InterPro" id="IPR036390">
    <property type="entry name" value="WH_DNA-bd_sf"/>
</dbReference>
<dbReference type="EMBL" id="PPTS01000001">
    <property type="protein sequence ID" value="RDB67154.1"/>
    <property type="molecule type" value="Genomic_DNA"/>
</dbReference>
<gene>
    <name evidence="6" type="ORF">C1877_01560</name>
</gene>
<feature type="domain" description="HTH lysR-type" evidence="5">
    <location>
        <begin position="6"/>
        <end position="63"/>
    </location>
</feature>
<evidence type="ECO:0000313" key="6">
    <source>
        <dbReference type="EMBL" id="RDB67154.1"/>
    </source>
</evidence>
<evidence type="ECO:0000256" key="3">
    <source>
        <dbReference type="ARBA" id="ARBA00023125"/>
    </source>
</evidence>
<dbReference type="PROSITE" id="PS50931">
    <property type="entry name" value="HTH_LYSR"/>
    <property type="match status" value="1"/>
</dbReference>
<dbReference type="Pfam" id="PF03466">
    <property type="entry name" value="LysR_substrate"/>
    <property type="match status" value="1"/>
</dbReference>
<protein>
    <submittedName>
        <fullName evidence="6">LysR family transcriptional regulator</fullName>
    </submittedName>
</protein>
<dbReference type="Gene3D" id="3.40.190.10">
    <property type="entry name" value="Periplasmic binding protein-like II"/>
    <property type="match status" value="2"/>
</dbReference>
<dbReference type="SUPFAM" id="SSF53850">
    <property type="entry name" value="Periplasmic binding protein-like II"/>
    <property type="match status" value="1"/>
</dbReference>
<dbReference type="PANTHER" id="PTHR30346:SF0">
    <property type="entry name" value="HCA OPERON TRANSCRIPTIONAL ACTIVATOR HCAR"/>
    <property type="match status" value="1"/>
</dbReference>
<keyword evidence="2" id="KW-0805">Transcription regulation</keyword>
<sequence>MGAKSLNIKQIRYFAAVVEHGSLSAAAKGQYVTVQAVSKAIADLERELGQSLFVRESRGVHPTPFGKAFYQKALPVLDDFGELEAFAKLYHENVLPDALRLALCSPAFYGYERACASIAQFANRGLGLDSTVVLETGTQGLSLLRAGEYDALITIGTLSTPDTDCVSVGAVAPGVVMSKTHPLAGQDEVSLADLSGYPIAVSQEFDSFNESIVTVYRRRKVDATFVPIVPEKFDEHLDVHRGMCLMVHIPALGEMYPGTVIKPLASGDAVAIPLCLVSMKDRKSPAYLAFERWIASELIVVGGGGIPPPASPMRERAIPCSYPGQGKSYRDLKIYLKGIHNRRAAGKAGYNGTLIRSFSVR</sequence>
<evidence type="ECO:0000256" key="1">
    <source>
        <dbReference type="ARBA" id="ARBA00009437"/>
    </source>
</evidence>
<dbReference type="InterPro" id="IPR000847">
    <property type="entry name" value="LysR_HTH_N"/>
</dbReference>
<organism evidence="6 7">
    <name type="scientific">Gordonibacter pamelaeae</name>
    <dbReference type="NCBI Taxonomy" id="471189"/>
    <lineage>
        <taxon>Bacteria</taxon>
        <taxon>Bacillati</taxon>
        <taxon>Actinomycetota</taxon>
        <taxon>Coriobacteriia</taxon>
        <taxon>Eggerthellales</taxon>
        <taxon>Eggerthellaceae</taxon>
        <taxon>Gordonibacter</taxon>
    </lineage>
</organism>
<proteinExistence type="inferred from homology"/>
<dbReference type="GeneID" id="78358401"/>
<dbReference type="CDD" id="cd05466">
    <property type="entry name" value="PBP2_LTTR_substrate"/>
    <property type="match status" value="1"/>
</dbReference>
<evidence type="ECO:0000256" key="4">
    <source>
        <dbReference type="ARBA" id="ARBA00023163"/>
    </source>
</evidence>
<dbReference type="GO" id="GO:0003677">
    <property type="term" value="F:DNA binding"/>
    <property type="evidence" value="ECO:0007669"/>
    <property type="project" value="UniProtKB-KW"/>
</dbReference>
<dbReference type="Proteomes" id="UP000254000">
    <property type="component" value="Unassembled WGS sequence"/>
</dbReference>
<keyword evidence="3" id="KW-0238">DNA-binding</keyword>
<dbReference type="GO" id="GO:0032993">
    <property type="term" value="C:protein-DNA complex"/>
    <property type="evidence" value="ECO:0007669"/>
    <property type="project" value="TreeGrafter"/>
</dbReference>
<accession>A0A369M6X5</accession>
<dbReference type="Gene3D" id="1.10.10.10">
    <property type="entry name" value="Winged helix-like DNA-binding domain superfamily/Winged helix DNA-binding domain"/>
    <property type="match status" value="1"/>
</dbReference>
<dbReference type="InterPro" id="IPR005119">
    <property type="entry name" value="LysR_subst-bd"/>
</dbReference>
<comment type="caution">
    <text evidence="6">The sequence shown here is derived from an EMBL/GenBank/DDBJ whole genome shotgun (WGS) entry which is preliminary data.</text>
</comment>
<dbReference type="OrthoDB" id="8679253at2"/>
<comment type="similarity">
    <text evidence="1">Belongs to the LysR transcriptional regulatory family.</text>
</comment>
<dbReference type="InterPro" id="IPR036388">
    <property type="entry name" value="WH-like_DNA-bd_sf"/>
</dbReference>
<keyword evidence="4" id="KW-0804">Transcription</keyword>